<feature type="transmembrane region" description="Helical" evidence="1">
    <location>
        <begin position="37"/>
        <end position="56"/>
    </location>
</feature>
<keyword evidence="1" id="KW-1133">Transmembrane helix</keyword>
<organism evidence="3 4">
    <name type="scientific">Mycolicibacterium murale</name>
    <dbReference type="NCBI Taxonomy" id="182220"/>
    <lineage>
        <taxon>Bacteria</taxon>
        <taxon>Bacillati</taxon>
        <taxon>Actinomycetota</taxon>
        <taxon>Actinomycetes</taxon>
        <taxon>Mycobacteriales</taxon>
        <taxon>Mycobacteriaceae</taxon>
        <taxon>Mycolicibacterium</taxon>
    </lineage>
</organism>
<dbReference type="AlphaFoldDB" id="A0A7I9WUN5"/>
<dbReference type="SUPFAM" id="SSF56219">
    <property type="entry name" value="DNase I-like"/>
    <property type="match status" value="1"/>
</dbReference>
<evidence type="ECO:0000256" key="1">
    <source>
        <dbReference type="SAM" id="Phobius"/>
    </source>
</evidence>
<dbReference type="Gene3D" id="3.60.10.10">
    <property type="entry name" value="Endonuclease/exonuclease/phosphatase"/>
    <property type="match status" value="1"/>
</dbReference>
<evidence type="ECO:0000259" key="2">
    <source>
        <dbReference type="Pfam" id="PF03372"/>
    </source>
</evidence>
<accession>A0A7I9WUN5</accession>
<evidence type="ECO:0000313" key="3">
    <source>
        <dbReference type="EMBL" id="GFG61411.1"/>
    </source>
</evidence>
<dbReference type="GO" id="GO:0003824">
    <property type="term" value="F:catalytic activity"/>
    <property type="evidence" value="ECO:0007669"/>
    <property type="project" value="InterPro"/>
</dbReference>
<name>A0A7I9WUN5_9MYCO</name>
<proteinExistence type="predicted"/>
<comment type="caution">
    <text evidence="3">The sequence shown here is derived from an EMBL/GenBank/DDBJ whole genome shotgun (WGS) entry which is preliminary data.</text>
</comment>
<dbReference type="InterPro" id="IPR005135">
    <property type="entry name" value="Endo/exonuclease/phosphatase"/>
</dbReference>
<keyword evidence="1" id="KW-0472">Membrane</keyword>
<feature type="domain" description="Endonuclease/exonuclease/phosphatase" evidence="2">
    <location>
        <begin position="103"/>
        <end position="315"/>
    </location>
</feature>
<dbReference type="RefSeq" id="WP_193491212.1">
    <property type="nucleotide sequence ID" value="NZ_BAAAMC010000035.1"/>
</dbReference>
<dbReference type="Proteomes" id="UP000465241">
    <property type="component" value="Unassembled WGS sequence"/>
</dbReference>
<reference evidence="3 4" key="1">
    <citation type="journal article" date="2019" name="Emerg. Microbes Infect.">
        <title>Comprehensive subspecies identification of 175 nontuberculous mycobacteria species based on 7547 genomic profiles.</title>
        <authorList>
            <person name="Matsumoto Y."/>
            <person name="Kinjo T."/>
            <person name="Motooka D."/>
            <person name="Nabeya D."/>
            <person name="Jung N."/>
            <person name="Uechi K."/>
            <person name="Horii T."/>
            <person name="Iida T."/>
            <person name="Fujita J."/>
            <person name="Nakamura S."/>
        </authorList>
    </citation>
    <scope>NUCLEOTIDE SEQUENCE [LARGE SCALE GENOMIC DNA]</scope>
    <source>
        <strain evidence="3 4">JCM 13392</strain>
    </source>
</reference>
<sequence length="331" mass="35204">MRRARIVSASLAVAALLSTVAILLVRHRPISNVAELVIAVGAPFATLTIAAFVSVATILRRRILLSVLALGVLSTSVWTQASWYFSPRPVDITGEWVELRVLSSNLRLGRADTTTFVALAERHADVVMVSELTSAALERFTRAGLADTFPHSVLAPSAGAGGIGLWSRYPVSSISDTQPRDYTVAAARVQVPGAQIEPLIASVHVESPVAGKRDTVAEWRIGISAMKAALSAFAVNVGGGAVVVAGDFNSTPDMRQFRDLMSNGYRDAVEQTGSGFAPTFPSRTWHPPLLTIDHILTRNAAASSVETVYVPGSDHRALLGTIRIPVAPQQP</sequence>
<dbReference type="EMBL" id="BLKT01000003">
    <property type="protein sequence ID" value="GFG61411.1"/>
    <property type="molecule type" value="Genomic_DNA"/>
</dbReference>
<dbReference type="Pfam" id="PF03372">
    <property type="entry name" value="Exo_endo_phos"/>
    <property type="match status" value="1"/>
</dbReference>
<keyword evidence="4" id="KW-1185">Reference proteome</keyword>
<evidence type="ECO:0000313" key="4">
    <source>
        <dbReference type="Proteomes" id="UP000465241"/>
    </source>
</evidence>
<gene>
    <name evidence="3" type="ORF">MMUR_55470</name>
</gene>
<protein>
    <recommendedName>
        <fullName evidence="2">Endonuclease/exonuclease/phosphatase domain-containing protein</fullName>
    </recommendedName>
</protein>
<keyword evidence="1" id="KW-0812">Transmembrane</keyword>
<dbReference type="InterPro" id="IPR036691">
    <property type="entry name" value="Endo/exonu/phosph_ase_sf"/>
</dbReference>
<feature type="transmembrane region" description="Helical" evidence="1">
    <location>
        <begin position="63"/>
        <end position="85"/>
    </location>
</feature>